<keyword evidence="1" id="KW-0472">Membrane</keyword>
<keyword evidence="1" id="KW-0812">Transmembrane</keyword>
<dbReference type="EMBL" id="KZ679264">
    <property type="protein sequence ID" value="PTB39576.1"/>
    <property type="molecule type" value="Genomic_DNA"/>
</dbReference>
<protein>
    <submittedName>
        <fullName evidence="2">Uncharacterized protein</fullName>
    </submittedName>
</protein>
<reference evidence="2 3" key="1">
    <citation type="submission" date="2016-07" db="EMBL/GenBank/DDBJ databases">
        <title>Multiple horizontal gene transfer events from other fungi enriched the ability of initially mycotrophic Trichoderma (Ascomycota) to feed on dead plant biomass.</title>
        <authorList>
            <consortium name="DOE Joint Genome Institute"/>
            <person name="Aerts A."/>
            <person name="Atanasova L."/>
            <person name="Chenthamara K."/>
            <person name="Zhang J."/>
            <person name="Grujic M."/>
            <person name="Henrissat B."/>
            <person name="Kuo A."/>
            <person name="Salamov A."/>
            <person name="Lipzen A."/>
            <person name="Labutti K."/>
            <person name="Barry K."/>
            <person name="Miao Y."/>
            <person name="Rahimi M.J."/>
            <person name="Shen Q."/>
            <person name="Grigoriev I.V."/>
            <person name="Kubicek C.P."/>
            <person name="Druzhinina I.S."/>
        </authorList>
    </citation>
    <scope>NUCLEOTIDE SEQUENCE [LARGE SCALE GENOMIC DNA]</scope>
    <source>
        <strain evidence="2 3">CBS 433.97</strain>
    </source>
</reference>
<evidence type="ECO:0000313" key="2">
    <source>
        <dbReference type="EMBL" id="PTB39576.1"/>
    </source>
</evidence>
<name>A0A2T3Z430_TRIA4</name>
<proteinExistence type="predicted"/>
<keyword evidence="3" id="KW-1185">Reference proteome</keyword>
<gene>
    <name evidence="2" type="ORF">M441DRAFT_440454</name>
</gene>
<dbReference type="Proteomes" id="UP000240493">
    <property type="component" value="Unassembled WGS sequence"/>
</dbReference>
<accession>A0A2T3Z430</accession>
<dbReference type="AlphaFoldDB" id="A0A2T3Z430"/>
<evidence type="ECO:0000256" key="1">
    <source>
        <dbReference type="SAM" id="Phobius"/>
    </source>
</evidence>
<keyword evidence="1" id="KW-1133">Transmembrane helix</keyword>
<sequence length="91" mass="10557">MLSSRGKDALSGDDRFLVSQLAMPLQIWTLFVSYFFSCKCRHAHYSPLGTGTANRRCSLRQLSRSRRPTYKYFVVYQLNALPRELQMNACM</sequence>
<evidence type="ECO:0000313" key="3">
    <source>
        <dbReference type="Proteomes" id="UP000240493"/>
    </source>
</evidence>
<organism evidence="2 3">
    <name type="scientific">Trichoderma asperellum (strain ATCC 204424 / CBS 433.97 / NBRC 101777)</name>
    <dbReference type="NCBI Taxonomy" id="1042311"/>
    <lineage>
        <taxon>Eukaryota</taxon>
        <taxon>Fungi</taxon>
        <taxon>Dikarya</taxon>
        <taxon>Ascomycota</taxon>
        <taxon>Pezizomycotina</taxon>
        <taxon>Sordariomycetes</taxon>
        <taxon>Hypocreomycetidae</taxon>
        <taxon>Hypocreales</taxon>
        <taxon>Hypocreaceae</taxon>
        <taxon>Trichoderma</taxon>
    </lineage>
</organism>
<feature type="transmembrane region" description="Helical" evidence="1">
    <location>
        <begin position="16"/>
        <end position="36"/>
    </location>
</feature>